<dbReference type="Proteomes" id="UP001200470">
    <property type="component" value="Unassembled WGS sequence"/>
</dbReference>
<name>A0ABS9CCX8_9BACT</name>
<feature type="coiled-coil region" evidence="1">
    <location>
        <begin position="334"/>
        <end position="361"/>
    </location>
</feature>
<protein>
    <recommendedName>
        <fullName evidence="5">Polysaccharide chain length determinant N-terminal domain-containing protein</fullName>
    </recommendedName>
</protein>
<dbReference type="PANTHER" id="PTHR32309">
    <property type="entry name" value="TYROSINE-PROTEIN KINASE"/>
    <property type="match status" value="1"/>
</dbReference>
<dbReference type="PANTHER" id="PTHR32309:SF13">
    <property type="entry name" value="FERRIC ENTEROBACTIN TRANSPORT PROTEIN FEPE"/>
    <property type="match status" value="1"/>
</dbReference>
<keyword evidence="2" id="KW-1133">Transmembrane helix</keyword>
<keyword evidence="2" id="KW-0472">Membrane</keyword>
<evidence type="ECO:0000256" key="2">
    <source>
        <dbReference type="SAM" id="Phobius"/>
    </source>
</evidence>
<dbReference type="EMBL" id="JADYTN010000001">
    <property type="protein sequence ID" value="MCF2562574.1"/>
    <property type="molecule type" value="Genomic_DNA"/>
</dbReference>
<evidence type="ECO:0000313" key="4">
    <source>
        <dbReference type="Proteomes" id="UP001200470"/>
    </source>
</evidence>
<evidence type="ECO:0000256" key="1">
    <source>
        <dbReference type="SAM" id="Coils"/>
    </source>
</evidence>
<proteinExistence type="predicted"/>
<sequence>MDLFRYIVRFLYKIRWYLVIFPMIALIIAWFSTRHMDRVYDTNATIYTGMITGYNIEGGVGVAGGNSQTNINNLMLIITTETTINEVSLRLFARCMMYGNPNKDNNYISAEHFRELDAQVPAEVKALINRNSESASYANLKAYVKPSQDNYIFGLLNYHPYFGVNQITSRLKVVQLNKSDIIDIGYSANDAGIAYNTLDILNEVFARQYQLIRFGETNNVIKFFEREVARLYRILTGAEDDLIRYNVSKRIINYGEQTKQLTGLEAQQQNFRNDQLMDYTTSKAIMDYLERQLGDRAKVIRSNQSFTNEIKDISRLQSRISNLRLMGGEGSDLNNEAQEELAKAQKELQATTQRVRKLTHDIEAGSYSTETGVKAQPMIDKWLDQMLLMEKVKAQMSATDIMQQNLDRQYLFYSPIGATLDRKARHIGFVEGNYMEMLKALNAARLRQKNLQMSTATLRVLNPPMFPLNAQPTNRIMILLGAFLLTFMLTALYFFVIELLDRTLRDRMRSERITKVPVMGCFPRESNLRYRRFNKTIADMSLRQLSKALLPHFKEGQQNVLNLISTDSGNGRSYLAQELENYWISIGLQVRRLTYDEDFLAEDSKFIMANGIKDLCPDILPDEIAIIEYPNLNDNSIAPALLNMGTVNLMVTRANRTWKDVDQKALKEVEAMLDEDHKNTLYMYLTEASRYAVEEFVGQLPPYTKFNNFVYRMSQLGLTATENNKAL</sequence>
<dbReference type="RefSeq" id="WP_301637221.1">
    <property type="nucleotide sequence ID" value="NZ_JADYTN010000001.1"/>
</dbReference>
<keyword evidence="1" id="KW-0175">Coiled coil</keyword>
<accession>A0ABS9CCX8</accession>
<feature type="transmembrane region" description="Helical" evidence="2">
    <location>
        <begin position="476"/>
        <end position="500"/>
    </location>
</feature>
<reference evidence="3 4" key="1">
    <citation type="submission" date="2020-12" db="EMBL/GenBank/DDBJ databases">
        <title>Whole genome sequences of gut porcine anaerobes.</title>
        <authorList>
            <person name="Kubasova T."/>
            <person name="Jahodarova E."/>
            <person name="Rychlik I."/>
        </authorList>
    </citation>
    <scope>NUCLEOTIDE SEQUENCE [LARGE SCALE GENOMIC DNA]</scope>
    <source>
        <strain evidence="3 4">An925</strain>
    </source>
</reference>
<keyword evidence="2" id="KW-0812">Transmembrane</keyword>
<comment type="caution">
    <text evidence="3">The sequence shown here is derived from an EMBL/GenBank/DDBJ whole genome shotgun (WGS) entry which is preliminary data.</text>
</comment>
<evidence type="ECO:0008006" key="5">
    <source>
        <dbReference type="Google" id="ProtNLM"/>
    </source>
</evidence>
<dbReference type="InterPro" id="IPR050445">
    <property type="entry name" value="Bact_polysacc_biosynth/exp"/>
</dbReference>
<evidence type="ECO:0000313" key="3">
    <source>
        <dbReference type="EMBL" id="MCF2562574.1"/>
    </source>
</evidence>
<gene>
    <name evidence="3" type="ORF">I6E12_00385</name>
</gene>
<feature type="transmembrane region" description="Helical" evidence="2">
    <location>
        <begin position="12"/>
        <end position="31"/>
    </location>
</feature>
<organism evidence="3 4">
    <name type="scientific">Xylanibacter brevis</name>
    <dbReference type="NCBI Taxonomy" id="83231"/>
    <lineage>
        <taxon>Bacteria</taxon>
        <taxon>Pseudomonadati</taxon>
        <taxon>Bacteroidota</taxon>
        <taxon>Bacteroidia</taxon>
        <taxon>Bacteroidales</taxon>
        <taxon>Prevotellaceae</taxon>
        <taxon>Xylanibacter</taxon>
    </lineage>
</organism>
<keyword evidence="4" id="KW-1185">Reference proteome</keyword>